<comment type="caution">
    <text evidence="1">The sequence shown here is derived from an EMBL/GenBank/DDBJ whole genome shotgun (WGS) entry which is preliminary data.</text>
</comment>
<dbReference type="Proteomes" id="UP000012371">
    <property type="component" value="Unassembled WGS sequence"/>
</dbReference>
<evidence type="ECO:0000313" key="2">
    <source>
        <dbReference type="Proteomes" id="UP000012371"/>
    </source>
</evidence>
<name>N1W5J1_9LEPT</name>
<sequence>MKLVLNLLVTAVLFLGCQPKDITKQEITALRDGNHENLFVFSNLVLPKILGQEFKRFESGVDSDTKNEVHITYGSNSALTFNDASDYRKTGTEYHSLVLLRVGYALALHQFHRLSLSLSKPFFIQGEKNPDAEIQEAEIFRTTISKQDLDVFWENHPNFDPYKAPKLGDKEWESITGEIQKLWKVELDEFSRVKVE</sequence>
<gene>
    <name evidence="1" type="ORF">LEP1GSC203_3535</name>
</gene>
<keyword evidence="1" id="KW-0449">Lipoprotein</keyword>
<proteinExistence type="predicted"/>
<organism evidence="1 2">
    <name type="scientific">Leptospira terpstrae serovar Hualin str. LT 11-33 = ATCC 700639</name>
    <dbReference type="NCBI Taxonomy" id="1257025"/>
    <lineage>
        <taxon>Bacteria</taxon>
        <taxon>Pseudomonadati</taxon>
        <taxon>Spirochaetota</taxon>
        <taxon>Spirochaetia</taxon>
        <taxon>Leptospirales</taxon>
        <taxon>Leptospiraceae</taxon>
        <taxon>Leptospira</taxon>
    </lineage>
</organism>
<dbReference type="PROSITE" id="PS51257">
    <property type="entry name" value="PROKAR_LIPOPROTEIN"/>
    <property type="match status" value="1"/>
</dbReference>
<protein>
    <submittedName>
        <fullName evidence="1">Lipoprotein</fullName>
    </submittedName>
</protein>
<dbReference type="OrthoDB" id="344570at2"/>
<dbReference type="EMBL" id="AOGW02000006">
    <property type="protein sequence ID" value="EMY62936.1"/>
    <property type="molecule type" value="Genomic_DNA"/>
</dbReference>
<accession>N1W5J1</accession>
<keyword evidence="2" id="KW-1185">Reference proteome</keyword>
<dbReference type="RefSeq" id="WP_002972698.1">
    <property type="nucleotide sequence ID" value="NZ_AOGW02000006.1"/>
</dbReference>
<reference evidence="1" key="1">
    <citation type="submission" date="2013-03" db="EMBL/GenBank/DDBJ databases">
        <authorList>
            <person name="Harkins D.M."/>
            <person name="Durkin A.S."/>
            <person name="Brinkac L.M."/>
            <person name="Haft D.H."/>
            <person name="Selengut J.D."/>
            <person name="Sanka R."/>
            <person name="DePew J."/>
            <person name="Purushe J."/>
            <person name="Hartskeerl R.A."/>
            <person name="Ahmed A."/>
            <person name="van der Linden H."/>
            <person name="Goris M.G.A."/>
            <person name="Vinetz J.M."/>
            <person name="Sutton G.G."/>
            <person name="Nierman W.C."/>
            <person name="Fouts D.E."/>
        </authorList>
    </citation>
    <scope>NUCLEOTIDE SEQUENCE [LARGE SCALE GENOMIC DNA]</scope>
    <source>
        <strain evidence="1">LT 11-33</strain>
    </source>
</reference>
<dbReference type="AlphaFoldDB" id="N1W5J1"/>
<dbReference type="STRING" id="1257025.LEP1GSC203_3535"/>
<evidence type="ECO:0000313" key="1">
    <source>
        <dbReference type="EMBL" id="EMY62936.1"/>
    </source>
</evidence>